<feature type="region of interest" description="Disordered" evidence="1">
    <location>
        <begin position="139"/>
        <end position="165"/>
    </location>
</feature>
<evidence type="ECO:0000313" key="3">
    <source>
        <dbReference type="WBParaSite" id="maker-unitig_8780-snap-gene-0.1-mRNA-1"/>
    </source>
</evidence>
<proteinExistence type="predicted"/>
<feature type="compositionally biased region" description="Low complexity" evidence="1">
    <location>
        <begin position="141"/>
        <end position="156"/>
    </location>
</feature>
<feature type="compositionally biased region" description="Acidic residues" evidence="1">
    <location>
        <begin position="203"/>
        <end position="218"/>
    </location>
</feature>
<evidence type="ECO:0000313" key="2">
    <source>
        <dbReference type="Proteomes" id="UP000095280"/>
    </source>
</evidence>
<accession>A0A1I8FTX4</accession>
<protein>
    <submittedName>
        <fullName evidence="3">WW domain-containing protein</fullName>
    </submittedName>
</protein>
<feature type="region of interest" description="Disordered" evidence="1">
    <location>
        <begin position="194"/>
        <end position="218"/>
    </location>
</feature>
<keyword evidence="2" id="KW-1185">Reference proteome</keyword>
<dbReference type="AlphaFoldDB" id="A0A1I8FTX4"/>
<dbReference type="WBParaSite" id="maker-unitig_8780-snap-gene-0.1-mRNA-1">
    <property type="protein sequence ID" value="maker-unitig_8780-snap-gene-0.1-mRNA-1"/>
    <property type="gene ID" value="maker-unitig_8780-snap-gene-0.1"/>
</dbReference>
<feature type="region of interest" description="Disordered" evidence="1">
    <location>
        <begin position="1"/>
        <end position="99"/>
    </location>
</feature>
<organism evidence="2 3">
    <name type="scientific">Macrostomum lignano</name>
    <dbReference type="NCBI Taxonomy" id="282301"/>
    <lineage>
        <taxon>Eukaryota</taxon>
        <taxon>Metazoa</taxon>
        <taxon>Spiralia</taxon>
        <taxon>Lophotrochozoa</taxon>
        <taxon>Platyhelminthes</taxon>
        <taxon>Rhabditophora</taxon>
        <taxon>Macrostomorpha</taxon>
        <taxon>Macrostomida</taxon>
        <taxon>Macrostomidae</taxon>
        <taxon>Macrostomum</taxon>
    </lineage>
</organism>
<sequence>GSRSSNESIDDNSDGEAGSDRRLRKAIRQAARAVEKDAEDGEAAAASSKTPNSTREKTAEWQSLENHPVTGGRWENLENRPVTGSQWENLENRPVQEPELAASIVQHPKPQQKASRIPQRSLSSILRDVESATVDLVNNEAQAAARPPPRTTTGARESPPAPVPVVQLDFQALQEAEDEAGEPESPLLDPELVREIQAGAEGIWDDDEENGVEEGSDR</sequence>
<evidence type="ECO:0000256" key="1">
    <source>
        <dbReference type="SAM" id="MobiDB-lite"/>
    </source>
</evidence>
<reference evidence="3" key="1">
    <citation type="submission" date="2016-11" db="UniProtKB">
        <authorList>
            <consortium name="WormBaseParasite"/>
        </authorList>
    </citation>
    <scope>IDENTIFICATION</scope>
</reference>
<name>A0A1I8FTX4_9PLAT</name>
<dbReference type="Proteomes" id="UP000095280">
    <property type="component" value="Unplaced"/>
</dbReference>